<dbReference type="GO" id="GO:0016020">
    <property type="term" value="C:membrane"/>
    <property type="evidence" value="ECO:0007669"/>
    <property type="project" value="UniProtKB-SubCell"/>
</dbReference>
<evidence type="ECO:0000313" key="14">
    <source>
        <dbReference type="Proteomes" id="UP000440732"/>
    </source>
</evidence>
<feature type="domain" description="PPM-type phosphatase" evidence="9">
    <location>
        <begin position="336"/>
        <end position="638"/>
    </location>
</feature>
<dbReference type="EMBL" id="QXGF01000404">
    <property type="protein sequence ID" value="KAE8940777.1"/>
    <property type="molecule type" value="Genomic_DNA"/>
</dbReference>
<dbReference type="Gene3D" id="1.20.1050.10">
    <property type="match status" value="1"/>
</dbReference>
<dbReference type="EMBL" id="QXFZ01000581">
    <property type="protein sequence ID" value="KAE9111294.1"/>
    <property type="molecule type" value="Genomic_DNA"/>
</dbReference>
<gene>
    <name evidence="12" type="ORF">PF006_g10642</name>
    <name evidence="11" type="ORF">PF007_g11542</name>
    <name evidence="10" type="ORF">PF009_g9415</name>
</gene>
<evidence type="ECO:0000256" key="2">
    <source>
        <dbReference type="ARBA" id="ARBA00010007"/>
    </source>
</evidence>
<dbReference type="SFLD" id="SFLDS00019">
    <property type="entry name" value="Glutathione_Transferase_(cytos"/>
    <property type="match status" value="1"/>
</dbReference>
<feature type="domain" description="GST N-terminal" evidence="7">
    <location>
        <begin position="2"/>
        <end position="86"/>
    </location>
</feature>
<dbReference type="CDD" id="cd00143">
    <property type="entry name" value="PP2Cc"/>
    <property type="match status" value="1"/>
</dbReference>
<keyword evidence="5 6" id="KW-0904">Protein phosphatase</keyword>
<dbReference type="GO" id="GO:0016034">
    <property type="term" value="F:maleylacetoacetate isomerase activity"/>
    <property type="evidence" value="ECO:0007669"/>
    <property type="project" value="TreeGrafter"/>
</dbReference>
<dbReference type="NCBIfam" id="TIGR01262">
    <property type="entry name" value="maiA"/>
    <property type="match status" value="1"/>
</dbReference>
<dbReference type="SFLD" id="SFLDG00358">
    <property type="entry name" value="Main_(cytGST)"/>
    <property type="match status" value="1"/>
</dbReference>
<comment type="similarity">
    <text evidence="6">Belongs to the PP2C family.</text>
</comment>
<dbReference type="GO" id="GO:0004364">
    <property type="term" value="F:glutathione transferase activity"/>
    <property type="evidence" value="ECO:0007669"/>
    <property type="project" value="TreeGrafter"/>
</dbReference>
<dbReference type="InterPro" id="IPR036457">
    <property type="entry name" value="PPM-type-like_dom_sf"/>
</dbReference>
<proteinExistence type="inferred from homology"/>
<dbReference type="GO" id="GO:0046872">
    <property type="term" value="F:metal ion binding"/>
    <property type="evidence" value="ECO:0007669"/>
    <property type="project" value="UniProtKB-KW"/>
</dbReference>
<dbReference type="GO" id="GO:0004721">
    <property type="term" value="F:phosphoprotein phosphatase activity"/>
    <property type="evidence" value="ECO:0007669"/>
    <property type="project" value="UniProtKB-KW"/>
</dbReference>
<dbReference type="Proteomes" id="UP000440732">
    <property type="component" value="Unassembled WGS sequence"/>
</dbReference>
<dbReference type="SMART" id="SM00331">
    <property type="entry name" value="PP2C_SIG"/>
    <property type="match status" value="1"/>
</dbReference>
<comment type="subcellular location">
    <subcellularLocation>
        <location evidence="1">Membrane</location>
        <topology evidence="1">Peripheral membrane protein</topology>
    </subcellularLocation>
</comment>
<dbReference type="InterPro" id="IPR004045">
    <property type="entry name" value="Glutathione_S-Trfase_N"/>
</dbReference>
<evidence type="ECO:0000256" key="6">
    <source>
        <dbReference type="RuleBase" id="RU003465"/>
    </source>
</evidence>
<organism evidence="10 13">
    <name type="scientific">Phytophthora fragariae</name>
    <dbReference type="NCBI Taxonomy" id="53985"/>
    <lineage>
        <taxon>Eukaryota</taxon>
        <taxon>Sar</taxon>
        <taxon>Stramenopiles</taxon>
        <taxon>Oomycota</taxon>
        <taxon>Peronosporomycetes</taxon>
        <taxon>Peronosporales</taxon>
        <taxon>Peronosporaceae</taxon>
        <taxon>Phytophthora</taxon>
    </lineage>
</organism>
<dbReference type="InterPro" id="IPR005955">
    <property type="entry name" value="GST_Zeta"/>
</dbReference>
<dbReference type="Proteomes" id="UP000429523">
    <property type="component" value="Unassembled WGS sequence"/>
</dbReference>
<dbReference type="SUPFAM" id="SSF47616">
    <property type="entry name" value="GST C-terminal domain-like"/>
    <property type="match status" value="1"/>
</dbReference>
<name>A0A6A3F8Q7_9STRA</name>
<keyword evidence="4 6" id="KW-0378">Hydrolase</keyword>
<dbReference type="GO" id="GO:0006559">
    <property type="term" value="P:L-phenylalanine catabolic process"/>
    <property type="evidence" value="ECO:0007669"/>
    <property type="project" value="TreeGrafter"/>
</dbReference>
<dbReference type="InterPro" id="IPR036249">
    <property type="entry name" value="Thioredoxin-like_sf"/>
</dbReference>
<evidence type="ECO:0000256" key="4">
    <source>
        <dbReference type="ARBA" id="ARBA00022801"/>
    </source>
</evidence>
<comment type="similarity">
    <text evidence="2">Belongs to the GST superfamily. Zeta family.</text>
</comment>
<dbReference type="AlphaFoldDB" id="A0A6A3F8Q7"/>
<dbReference type="GO" id="GO:0005737">
    <property type="term" value="C:cytoplasm"/>
    <property type="evidence" value="ECO:0007669"/>
    <property type="project" value="InterPro"/>
</dbReference>
<evidence type="ECO:0000256" key="3">
    <source>
        <dbReference type="ARBA" id="ARBA00022723"/>
    </source>
</evidence>
<dbReference type="Gene3D" id="3.60.40.10">
    <property type="entry name" value="PPM-type phosphatase domain"/>
    <property type="match status" value="1"/>
</dbReference>
<dbReference type="Gene3D" id="3.40.30.10">
    <property type="entry name" value="Glutaredoxin"/>
    <property type="match status" value="1"/>
</dbReference>
<evidence type="ECO:0000313" key="11">
    <source>
        <dbReference type="EMBL" id="KAE9111294.1"/>
    </source>
</evidence>
<dbReference type="InterPro" id="IPR034333">
    <property type="entry name" value="GST_Zeta_N"/>
</dbReference>
<accession>A0A6A3F8Q7</accession>
<sequence>MPKYELFSFWKSSCSWRVRIALAWKGIEYSYRPVNLAASGGGEQCLDSYRKLNPNQRVPTLLVDGHALAQSGAILEYLEEAHPQKPLLPRDLLQRAQVRNLCGIVGCDTQPAQSMGLSAKVADLQSPASAEQRQALVVAWNRQWIARSLQSFEEELTRCAGRYCVGDDVTLADVYLLPQVFNARACSLNMAVYPTISRVVDALEKLPAFASSRPENQPDAIRAHFTAKPPQYKPSPRAECASPVPPCSWAAAAAPRSSVIGTEEFAKSQRSSFFGCQLARFLRRASTVAAEQPSHVPVAPGARGAVSATSLRRTSAPAEAAAIGAVDPEIAFKPRSFAVSTRNGARLGNEDRFRAIDNLDLYGRGLLEIAPRSVPPFFTDLLTAKVLENFVLEGRAPALRVRNLLKHGRVQEDTQFFGVYDGHGGARASSLLALLFPVYILAAPEYRTDLAAACHSASMAINQEILKRENNGQCEGGSTAVTLLIRGNRVILSNTGDCRAIMVAKRDKAAQVTQLTTDHKASNEQEKQRIEEHGGMVLYVKGVARVNGRLAVARAFGDAELSQLVIADPEVTIHEMHREDEYIVMASDGLWDVLTNEQVATCIRNNPWLNVQEMANMLTERAVELGTMDNVTVMVVDVRGRIT</sequence>
<dbReference type="SUPFAM" id="SSF52833">
    <property type="entry name" value="Thioredoxin-like"/>
    <property type="match status" value="1"/>
</dbReference>
<protein>
    <submittedName>
        <fullName evidence="10">Uncharacterized protein</fullName>
    </submittedName>
</protein>
<dbReference type="PROSITE" id="PS51746">
    <property type="entry name" value="PPM_2"/>
    <property type="match status" value="1"/>
</dbReference>
<evidence type="ECO:0000256" key="5">
    <source>
        <dbReference type="ARBA" id="ARBA00022912"/>
    </source>
</evidence>
<dbReference type="SUPFAM" id="SSF81606">
    <property type="entry name" value="PP2C-like"/>
    <property type="match status" value="1"/>
</dbReference>
<dbReference type="InterPro" id="IPR001932">
    <property type="entry name" value="PPM-type_phosphatase-like_dom"/>
</dbReference>
<dbReference type="InterPro" id="IPR010987">
    <property type="entry name" value="Glutathione-S-Trfase_C-like"/>
</dbReference>
<dbReference type="InterPro" id="IPR004046">
    <property type="entry name" value="GST_C"/>
</dbReference>
<dbReference type="InterPro" id="IPR000222">
    <property type="entry name" value="PP2C_BS"/>
</dbReference>
<dbReference type="CDD" id="cd03042">
    <property type="entry name" value="GST_N_Zeta"/>
    <property type="match status" value="1"/>
</dbReference>
<comment type="caution">
    <text evidence="10">The sequence shown here is derived from an EMBL/GenBank/DDBJ whole genome shotgun (WGS) entry which is preliminary data.</text>
</comment>
<evidence type="ECO:0000256" key="1">
    <source>
        <dbReference type="ARBA" id="ARBA00004170"/>
    </source>
</evidence>
<evidence type="ECO:0000313" key="15">
    <source>
        <dbReference type="Proteomes" id="UP000441208"/>
    </source>
</evidence>
<dbReference type="Pfam" id="PF00481">
    <property type="entry name" value="PP2C"/>
    <property type="match status" value="1"/>
</dbReference>
<dbReference type="SMART" id="SM00332">
    <property type="entry name" value="PP2Cc"/>
    <property type="match status" value="1"/>
</dbReference>
<dbReference type="Pfam" id="PF00043">
    <property type="entry name" value="GST_C"/>
    <property type="match status" value="1"/>
</dbReference>
<evidence type="ECO:0000259" key="9">
    <source>
        <dbReference type="PROSITE" id="PS51746"/>
    </source>
</evidence>
<evidence type="ECO:0000259" key="8">
    <source>
        <dbReference type="PROSITE" id="PS50405"/>
    </source>
</evidence>
<dbReference type="InterPro" id="IPR040079">
    <property type="entry name" value="Glutathione_S-Trfase"/>
</dbReference>
<dbReference type="PROSITE" id="PS50405">
    <property type="entry name" value="GST_CTER"/>
    <property type="match status" value="1"/>
</dbReference>
<dbReference type="Pfam" id="PF02798">
    <property type="entry name" value="GST_N"/>
    <property type="match status" value="1"/>
</dbReference>
<dbReference type="EMBL" id="QXGA01000542">
    <property type="protein sequence ID" value="KAE9144433.1"/>
    <property type="molecule type" value="Genomic_DNA"/>
</dbReference>
<dbReference type="PROSITE" id="PS50404">
    <property type="entry name" value="GST_NTER"/>
    <property type="match status" value="1"/>
</dbReference>
<evidence type="ECO:0000313" key="13">
    <source>
        <dbReference type="Proteomes" id="UP000429523"/>
    </source>
</evidence>
<dbReference type="Proteomes" id="UP000441208">
    <property type="component" value="Unassembled WGS sequence"/>
</dbReference>
<evidence type="ECO:0000313" key="10">
    <source>
        <dbReference type="EMBL" id="KAE8940777.1"/>
    </source>
</evidence>
<evidence type="ECO:0000259" key="7">
    <source>
        <dbReference type="PROSITE" id="PS50404"/>
    </source>
</evidence>
<dbReference type="InterPro" id="IPR036282">
    <property type="entry name" value="Glutathione-S-Trfase_C_sf"/>
</dbReference>
<evidence type="ECO:0000313" key="12">
    <source>
        <dbReference type="EMBL" id="KAE9144433.1"/>
    </source>
</evidence>
<dbReference type="GO" id="GO:0006749">
    <property type="term" value="P:glutathione metabolic process"/>
    <property type="evidence" value="ECO:0007669"/>
    <property type="project" value="TreeGrafter"/>
</dbReference>
<reference evidence="13 14" key="1">
    <citation type="submission" date="2018-08" db="EMBL/GenBank/DDBJ databases">
        <title>Genomic investigation of the strawberry pathogen Phytophthora fragariae indicates pathogenicity is determined by transcriptional variation in three key races.</title>
        <authorList>
            <person name="Adams T.M."/>
            <person name="Armitage A.D."/>
            <person name="Sobczyk M.K."/>
            <person name="Bates H.J."/>
            <person name="Dunwell J.M."/>
            <person name="Nellist C.F."/>
            <person name="Harrison R.J."/>
        </authorList>
    </citation>
    <scope>NUCLEOTIDE SEQUENCE [LARGE SCALE GENOMIC DNA]</scope>
    <source>
        <strain evidence="12 14">NOV-5</strain>
        <strain evidence="11 15">NOV-71</strain>
        <strain evidence="10 13">NOV-9</strain>
    </source>
</reference>
<keyword evidence="3" id="KW-0479">Metal-binding</keyword>
<dbReference type="PANTHER" id="PTHR42673">
    <property type="entry name" value="MALEYLACETOACETATE ISOMERASE"/>
    <property type="match status" value="1"/>
</dbReference>
<feature type="domain" description="GST C-terminal" evidence="8">
    <location>
        <begin position="91"/>
        <end position="222"/>
    </location>
</feature>
<dbReference type="PROSITE" id="PS01032">
    <property type="entry name" value="PPM_1"/>
    <property type="match status" value="1"/>
</dbReference>
<dbReference type="PANTHER" id="PTHR42673:SF4">
    <property type="entry name" value="MALEYLACETOACETATE ISOMERASE"/>
    <property type="match status" value="1"/>
</dbReference>